<reference evidence="17" key="2">
    <citation type="submission" date="2025-09" db="UniProtKB">
        <authorList>
            <consortium name="Ensembl"/>
        </authorList>
    </citation>
    <scope>IDENTIFICATION</scope>
</reference>
<dbReference type="InterPro" id="IPR024607">
    <property type="entry name" value="Sulfatase_CS"/>
</dbReference>
<dbReference type="GO" id="GO:0010575">
    <property type="term" value="P:positive regulation of vascular endothelial growth factor production"/>
    <property type="evidence" value="ECO:0007669"/>
    <property type="project" value="TreeGrafter"/>
</dbReference>
<evidence type="ECO:0000256" key="10">
    <source>
        <dbReference type="ARBA" id="ARBA00022837"/>
    </source>
</evidence>
<dbReference type="PANTHER" id="PTHR43108:SF4">
    <property type="entry name" value="EXTRACELLULAR SULFATASE SULF-2"/>
    <property type="match status" value="1"/>
</dbReference>
<evidence type="ECO:0000259" key="16">
    <source>
        <dbReference type="Pfam" id="PF12548"/>
    </source>
</evidence>
<gene>
    <name evidence="17" type="primary">SULF2</name>
    <name evidence="17" type="synonym">sulf2b</name>
</gene>
<evidence type="ECO:0000313" key="18">
    <source>
        <dbReference type="Proteomes" id="UP000694557"/>
    </source>
</evidence>
<comment type="subcellular location">
    <subcellularLocation>
        <location evidence="3">Cell surface</location>
    </subcellularLocation>
    <subcellularLocation>
        <location evidence="2">Endoplasmic reticulum</location>
    </subcellularLocation>
    <subcellularLocation>
        <location evidence="4">Golgi apparatus</location>
        <location evidence="4">Golgi stack</location>
    </subcellularLocation>
</comment>
<accession>A0A8C7CY69</accession>
<evidence type="ECO:0000256" key="6">
    <source>
        <dbReference type="ARBA" id="ARBA00022723"/>
    </source>
</evidence>
<dbReference type="InterPro" id="IPR000917">
    <property type="entry name" value="Sulfatase_N"/>
</dbReference>
<dbReference type="Ensembl" id="ENSOKIT00005012545.1">
    <property type="protein sequence ID" value="ENSOKIP00005011732.1"/>
    <property type="gene ID" value="ENSOKIG00005005167.1"/>
</dbReference>
<dbReference type="Proteomes" id="UP000694557">
    <property type="component" value="Unassembled WGS sequence"/>
</dbReference>
<proteinExistence type="inferred from homology"/>
<dbReference type="InterPro" id="IPR017850">
    <property type="entry name" value="Alkaline_phosphatase_core_sf"/>
</dbReference>
<evidence type="ECO:0000259" key="15">
    <source>
        <dbReference type="Pfam" id="PF00884"/>
    </source>
</evidence>
<dbReference type="SUPFAM" id="SSF53649">
    <property type="entry name" value="Alkaline phosphatase-like"/>
    <property type="match status" value="2"/>
</dbReference>
<dbReference type="GO" id="GO:0046872">
    <property type="term" value="F:metal ion binding"/>
    <property type="evidence" value="ECO:0007669"/>
    <property type="project" value="UniProtKB-KW"/>
</dbReference>
<feature type="domain" description="Sulfatase N-terminal" evidence="15">
    <location>
        <begin position="43"/>
        <end position="374"/>
    </location>
</feature>
<dbReference type="GO" id="GO:0040037">
    <property type="term" value="P:negative regulation of fibroblast growth factor receptor signaling pathway"/>
    <property type="evidence" value="ECO:0007669"/>
    <property type="project" value="TreeGrafter"/>
</dbReference>
<evidence type="ECO:0000256" key="12">
    <source>
        <dbReference type="ARBA" id="ARBA00023180"/>
    </source>
</evidence>
<dbReference type="GO" id="GO:0009986">
    <property type="term" value="C:cell surface"/>
    <property type="evidence" value="ECO:0007669"/>
    <property type="project" value="UniProtKB-SubCell"/>
</dbReference>
<evidence type="ECO:0000256" key="7">
    <source>
        <dbReference type="ARBA" id="ARBA00022729"/>
    </source>
</evidence>
<sequence length="950" mass="109263">PLGLWSFAVVESLQLPLYCLMNINSLNQRLKARFQRDRRNIRPNIILILTDDQDMELGSMQAMNKTRRIMEQGGTHFSNAFVTTPMCCPSRSSMLTGKYVHNHNTYTNNENCSSPSWQAQHETRTFGVYLNNTGYRTGFFGKYLNEYNGSYIPPGWREWVGLVKNSRFYNYTLCRNGVREKHGCEYPKDYFTDLITEDSINYFRSSKRIYPHRPVMMVMSHAAPHGPEDSAPQYSTAFPNASQHITPSYNYAPNPDKHWIMRYTGAMKPIHMEFTNMLQRKRLQTLLSVDDSVEKVYNMLAETGELDNTYIIYTADHGYHVGQFGLVKGKSMPYEFDIRVPFYIRGPNVEAGAINPHMVLNIDLAPTILDIAGMDVPPDMDGKSILKLLDIERPVNRFQVNKKGKVWRDSFLVERGKLLHIRDAPPGKDVAQEENFLPKYQRVKDLCQRAEYQTPCQQLGQKWQCLEDATGKLRLYKCKGMASMSAARKDGPANIKSKYYPQHKAERNTEHDGCNCDQHPSFRLSTLKKKKFVYPVLRCSILANDTVKCDTGIYKSLQAWKDHKLHIDHEIETLQTKIKNLREVRGHLKKARPEECDCNHYMKGQDKKAWLLKEQKRRKKMRKLLKRLRNNDTCSMPGLTCFTHDNQHWQTAPFWTMGPFCACTSANNNTYWCLRTINETHNFLFCEFATGFLEYFDLNTDPYQLMNAVNTLDRTVLNQLHVQLMELRSCKGHKQCNPRTRNLELVPTVGGTGMDWSELEPLYRLDEHAYDLKLNFNVSLEDWDNFCGTVDRMFTLLGNFNHQPNGRRSNVIPGEGRGGRDQALVSSTDQSASAIYLTTLATPALLLREAGAEVLREALGLNGGPHRSPSPSSSSSPLVPAEEGSSDWNRAPPLLNQLTLHEKEEDEESRERGDEEEKELLRRRSSRWRLNHAHCDCSDFVQEAENGLPV</sequence>
<dbReference type="GO" id="GO:0008449">
    <property type="term" value="F:N-acetylglucosamine-6-sulfatase activity"/>
    <property type="evidence" value="ECO:0007669"/>
    <property type="project" value="TreeGrafter"/>
</dbReference>
<dbReference type="GO" id="GO:0030201">
    <property type="term" value="P:heparan sulfate proteoglycan metabolic process"/>
    <property type="evidence" value="ECO:0007669"/>
    <property type="project" value="TreeGrafter"/>
</dbReference>
<keyword evidence="10" id="KW-0106">Calcium</keyword>
<feature type="region of interest" description="Disordered" evidence="14">
    <location>
        <begin position="861"/>
        <end position="923"/>
    </location>
</feature>
<dbReference type="Gene3D" id="3.40.720.10">
    <property type="entry name" value="Alkaline Phosphatase, subunit A"/>
    <property type="match status" value="1"/>
</dbReference>
<evidence type="ECO:0000256" key="11">
    <source>
        <dbReference type="ARBA" id="ARBA00023034"/>
    </source>
</evidence>
<dbReference type="CDD" id="cd16147">
    <property type="entry name" value="G6S"/>
    <property type="match status" value="1"/>
</dbReference>
<keyword evidence="8" id="KW-0378">Hydrolase</keyword>
<dbReference type="GO" id="GO:0032836">
    <property type="term" value="P:glomerular basement membrane development"/>
    <property type="evidence" value="ECO:0007669"/>
    <property type="project" value="TreeGrafter"/>
</dbReference>
<dbReference type="GO" id="GO:0005783">
    <property type="term" value="C:endoplasmic reticulum"/>
    <property type="evidence" value="ECO:0007669"/>
    <property type="project" value="UniProtKB-SubCell"/>
</dbReference>
<dbReference type="PROSITE" id="PS00523">
    <property type="entry name" value="SULFATASE_1"/>
    <property type="match status" value="1"/>
</dbReference>
<name>A0A8C7CY69_ONCKI</name>
<evidence type="ECO:0000256" key="2">
    <source>
        <dbReference type="ARBA" id="ARBA00004240"/>
    </source>
</evidence>
<keyword evidence="12" id="KW-0325">Glycoprotein</keyword>
<evidence type="ECO:0000256" key="8">
    <source>
        <dbReference type="ARBA" id="ARBA00022801"/>
    </source>
</evidence>
<feature type="domain" description="Extracellular sulfatase C-terminal" evidence="16">
    <location>
        <begin position="501"/>
        <end position="599"/>
    </location>
</feature>
<comment type="similarity">
    <text evidence="5">Belongs to the sulfatase family.</text>
</comment>
<comment type="cofactor">
    <cofactor evidence="1">
        <name>Ca(2+)</name>
        <dbReference type="ChEBI" id="CHEBI:29108"/>
    </cofactor>
</comment>
<dbReference type="GO" id="GO:0030177">
    <property type="term" value="P:positive regulation of Wnt signaling pathway"/>
    <property type="evidence" value="ECO:0007669"/>
    <property type="project" value="TreeGrafter"/>
</dbReference>
<reference evidence="17" key="1">
    <citation type="submission" date="2025-08" db="UniProtKB">
        <authorList>
            <consortium name="Ensembl"/>
        </authorList>
    </citation>
    <scope>IDENTIFICATION</scope>
</reference>
<keyword evidence="13" id="KW-0175">Coiled coil</keyword>
<dbReference type="AlphaFoldDB" id="A0A8C7CY69"/>
<dbReference type="GO" id="GO:0005795">
    <property type="term" value="C:Golgi stack"/>
    <property type="evidence" value="ECO:0007669"/>
    <property type="project" value="UniProtKB-SubCell"/>
</dbReference>
<dbReference type="GO" id="GO:0005886">
    <property type="term" value="C:plasma membrane"/>
    <property type="evidence" value="ECO:0007669"/>
    <property type="project" value="TreeGrafter"/>
</dbReference>
<dbReference type="GO" id="GO:0005539">
    <property type="term" value="F:glycosaminoglycan binding"/>
    <property type="evidence" value="ECO:0007669"/>
    <property type="project" value="TreeGrafter"/>
</dbReference>
<feature type="compositionally biased region" description="Basic and acidic residues" evidence="14">
    <location>
        <begin position="909"/>
        <end position="922"/>
    </location>
</feature>
<keyword evidence="6" id="KW-0479">Metal-binding</keyword>
<dbReference type="PANTHER" id="PTHR43108">
    <property type="entry name" value="N-ACETYLGLUCOSAMINE-6-SULFATASE FAMILY MEMBER"/>
    <property type="match status" value="1"/>
</dbReference>
<evidence type="ECO:0000256" key="4">
    <source>
        <dbReference type="ARBA" id="ARBA00004348"/>
    </source>
</evidence>
<dbReference type="FunFam" id="3.40.720.10:FF:000003">
    <property type="entry name" value="Extracellular sulfatase"/>
    <property type="match status" value="1"/>
</dbReference>
<evidence type="ECO:0000256" key="9">
    <source>
        <dbReference type="ARBA" id="ARBA00022824"/>
    </source>
</evidence>
<keyword evidence="7" id="KW-0732">Signal</keyword>
<evidence type="ECO:0000256" key="3">
    <source>
        <dbReference type="ARBA" id="ARBA00004241"/>
    </source>
</evidence>
<keyword evidence="18" id="KW-1185">Reference proteome</keyword>
<dbReference type="GeneTree" id="ENSGT00940000159151"/>
<keyword evidence="11" id="KW-0333">Golgi apparatus</keyword>
<protein>
    <submittedName>
        <fullName evidence="17">Sulfatase 2b</fullName>
    </submittedName>
</protein>
<evidence type="ECO:0000256" key="13">
    <source>
        <dbReference type="SAM" id="Coils"/>
    </source>
</evidence>
<dbReference type="Pfam" id="PF00884">
    <property type="entry name" value="Sulfatase"/>
    <property type="match status" value="1"/>
</dbReference>
<dbReference type="Pfam" id="PF12548">
    <property type="entry name" value="DUF3740"/>
    <property type="match status" value="1"/>
</dbReference>
<feature type="coiled-coil region" evidence="13">
    <location>
        <begin position="571"/>
        <end position="631"/>
    </location>
</feature>
<evidence type="ECO:0000256" key="5">
    <source>
        <dbReference type="ARBA" id="ARBA00008779"/>
    </source>
</evidence>
<evidence type="ECO:0000256" key="14">
    <source>
        <dbReference type="SAM" id="MobiDB-lite"/>
    </source>
</evidence>
<dbReference type="InterPro" id="IPR024609">
    <property type="entry name" value="Extracellular_sulfatase_C"/>
</dbReference>
<evidence type="ECO:0000256" key="1">
    <source>
        <dbReference type="ARBA" id="ARBA00001913"/>
    </source>
</evidence>
<organism evidence="17 18">
    <name type="scientific">Oncorhynchus kisutch</name>
    <name type="common">Coho salmon</name>
    <name type="synonym">Salmo kisutch</name>
    <dbReference type="NCBI Taxonomy" id="8019"/>
    <lineage>
        <taxon>Eukaryota</taxon>
        <taxon>Metazoa</taxon>
        <taxon>Chordata</taxon>
        <taxon>Craniata</taxon>
        <taxon>Vertebrata</taxon>
        <taxon>Euteleostomi</taxon>
        <taxon>Actinopterygii</taxon>
        <taxon>Neopterygii</taxon>
        <taxon>Teleostei</taxon>
        <taxon>Protacanthopterygii</taxon>
        <taxon>Salmoniformes</taxon>
        <taxon>Salmonidae</taxon>
        <taxon>Salmoninae</taxon>
        <taxon>Oncorhynchus</taxon>
    </lineage>
</organism>
<keyword evidence="9" id="KW-0256">Endoplasmic reticulum</keyword>
<evidence type="ECO:0000313" key="17">
    <source>
        <dbReference type="Ensembl" id="ENSOKIP00005011732.1"/>
    </source>
</evidence>